<dbReference type="STRING" id="946122.A0A0C2X5W7"/>
<dbReference type="InParanoid" id="A0A0C2X5W7"/>
<organism evidence="1 2">
    <name type="scientific">Amanita muscaria (strain Koide BX008)</name>
    <dbReference type="NCBI Taxonomy" id="946122"/>
    <lineage>
        <taxon>Eukaryota</taxon>
        <taxon>Fungi</taxon>
        <taxon>Dikarya</taxon>
        <taxon>Basidiomycota</taxon>
        <taxon>Agaricomycotina</taxon>
        <taxon>Agaricomycetes</taxon>
        <taxon>Agaricomycetidae</taxon>
        <taxon>Agaricales</taxon>
        <taxon>Pluteineae</taxon>
        <taxon>Amanitaceae</taxon>
        <taxon>Amanita</taxon>
    </lineage>
</organism>
<reference evidence="1 2" key="1">
    <citation type="submission" date="2014-04" db="EMBL/GenBank/DDBJ databases">
        <title>Evolutionary Origins and Diversification of the Mycorrhizal Mutualists.</title>
        <authorList>
            <consortium name="DOE Joint Genome Institute"/>
            <consortium name="Mycorrhizal Genomics Consortium"/>
            <person name="Kohler A."/>
            <person name="Kuo A."/>
            <person name="Nagy L.G."/>
            <person name="Floudas D."/>
            <person name="Copeland A."/>
            <person name="Barry K.W."/>
            <person name="Cichocki N."/>
            <person name="Veneault-Fourrey C."/>
            <person name="LaButti K."/>
            <person name="Lindquist E.A."/>
            <person name="Lipzen A."/>
            <person name="Lundell T."/>
            <person name="Morin E."/>
            <person name="Murat C."/>
            <person name="Riley R."/>
            <person name="Ohm R."/>
            <person name="Sun H."/>
            <person name="Tunlid A."/>
            <person name="Henrissat B."/>
            <person name="Grigoriev I.V."/>
            <person name="Hibbett D.S."/>
            <person name="Martin F."/>
        </authorList>
    </citation>
    <scope>NUCLEOTIDE SEQUENCE [LARGE SCALE GENOMIC DNA]</scope>
    <source>
        <strain evidence="1 2">Koide BX008</strain>
    </source>
</reference>
<name>A0A0C2X5W7_AMAMK</name>
<dbReference type="AlphaFoldDB" id="A0A0C2X5W7"/>
<dbReference type="InterPro" id="IPR004242">
    <property type="entry name" value="Transposase_21"/>
</dbReference>
<evidence type="ECO:0000313" key="1">
    <source>
        <dbReference type="EMBL" id="KIL64666.1"/>
    </source>
</evidence>
<dbReference type="HOGENOM" id="CLU_063594_0_0_1"/>
<evidence type="ECO:0000313" key="2">
    <source>
        <dbReference type="Proteomes" id="UP000054549"/>
    </source>
</evidence>
<feature type="non-terminal residue" evidence="1">
    <location>
        <position position="1"/>
    </location>
</feature>
<accession>A0A0C2X5W7</accession>
<protein>
    <submittedName>
        <fullName evidence="1">Uncharacterized protein</fullName>
    </submittedName>
</protein>
<sequence length="259" mass="29261">LKQNLKGAYTCPIVAYQHVEQPRQLTTSEKMSLEHYIAWRKSNGTELAYKLHAQVLQKATKTEVLSLYAVKRLAMKLSRLKALKFDICPNSCMAYTGGSATMTACNFEKKSVICNEPRYNKKGMPRAQMIYVSCLDMIRAMYANAETSTLLRSRDNMLKRALHLLNQSTDIIRTYSDFGDSAVQQHLYSNLQIFRDPHDIALALSTDGAQLTMKKQSNTWVAILIILNLPAEIRYKTSNTMVPFIVPGPQSPGNLESFI</sequence>
<feature type="non-terminal residue" evidence="1">
    <location>
        <position position="259"/>
    </location>
</feature>
<dbReference type="EMBL" id="KN818247">
    <property type="protein sequence ID" value="KIL64666.1"/>
    <property type="molecule type" value="Genomic_DNA"/>
</dbReference>
<dbReference type="Pfam" id="PF02992">
    <property type="entry name" value="Transposase_21"/>
    <property type="match status" value="1"/>
</dbReference>
<dbReference type="OrthoDB" id="2742740at2759"/>
<keyword evidence="2" id="KW-1185">Reference proteome</keyword>
<proteinExistence type="predicted"/>
<dbReference type="Proteomes" id="UP000054549">
    <property type="component" value="Unassembled WGS sequence"/>
</dbReference>
<gene>
    <name evidence="1" type="ORF">M378DRAFT_43746</name>
</gene>